<evidence type="ECO:0000256" key="3">
    <source>
        <dbReference type="ARBA" id="ARBA00023235"/>
    </source>
</evidence>
<gene>
    <name evidence="4" type="ORF">UFOPK4201_00526</name>
</gene>
<reference evidence="4" key="1">
    <citation type="submission" date="2020-05" db="EMBL/GenBank/DDBJ databases">
        <authorList>
            <person name="Chiriac C."/>
            <person name="Salcher M."/>
            <person name="Ghai R."/>
            <person name="Kavagutti S V."/>
        </authorList>
    </citation>
    <scope>NUCLEOTIDE SEQUENCE</scope>
</reference>
<dbReference type="SUPFAM" id="SSF52096">
    <property type="entry name" value="ClpP/crotonase"/>
    <property type="match status" value="1"/>
</dbReference>
<accession>A0A6J6AKU2</accession>
<dbReference type="InterPro" id="IPR051053">
    <property type="entry name" value="ECH/Chromodomain_protein"/>
</dbReference>
<keyword evidence="3" id="KW-0413">Isomerase</keyword>
<evidence type="ECO:0000313" key="4">
    <source>
        <dbReference type="EMBL" id="CAB4370951.1"/>
    </source>
</evidence>
<dbReference type="CDD" id="cd06558">
    <property type="entry name" value="crotonase-like"/>
    <property type="match status" value="1"/>
</dbReference>
<comment type="subcellular location">
    <subcellularLocation>
        <location evidence="1">Peroxisome</location>
    </subcellularLocation>
</comment>
<dbReference type="Pfam" id="PF00378">
    <property type="entry name" value="ECH_1"/>
    <property type="match status" value="1"/>
</dbReference>
<sequence>MLEISDVDRIRTITLNRPDALNAFNEALYDATTDALLDAADDNAVAVVIITGTGRSFSAGTDVVEMAMRNTGGVENGRHGFPGLVDNLVDFPKPLICAVNGMALGIGATMLALSDLVFMSTEARVRCPFTALAVAPEAASSYTFPAMIGRHNATWALMSSEWLSAQECLEMGITWKVCEPDVLMDETMKHARVLASKSISSLVESKKTIMAAIKPQIDAARERENAAFAYLMGRPANMEAMVALAERRQPDFAAIDLVDFAPNF</sequence>
<organism evidence="4">
    <name type="scientific">freshwater metagenome</name>
    <dbReference type="NCBI Taxonomy" id="449393"/>
    <lineage>
        <taxon>unclassified sequences</taxon>
        <taxon>metagenomes</taxon>
        <taxon>ecological metagenomes</taxon>
    </lineage>
</organism>
<proteinExistence type="predicted"/>
<dbReference type="PANTHER" id="PTHR43684:SF1">
    <property type="entry name" value="ENOYL-COA DELTA ISOMERASE 2"/>
    <property type="match status" value="1"/>
</dbReference>
<dbReference type="InterPro" id="IPR029045">
    <property type="entry name" value="ClpP/crotonase-like_dom_sf"/>
</dbReference>
<protein>
    <submittedName>
        <fullName evidence="4">Unannotated protein</fullName>
    </submittedName>
</protein>
<evidence type="ECO:0000256" key="1">
    <source>
        <dbReference type="ARBA" id="ARBA00004275"/>
    </source>
</evidence>
<dbReference type="Gene3D" id="3.90.226.10">
    <property type="entry name" value="2-enoyl-CoA Hydratase, Chain A, domain 1"/>
    <property type="match status" value="1"/>
</dbReference>
<dbReference type="GO" id="GO:0005777">
    <property type="term" value="C:peroxisome"/>
    <property type="evidence" value="ECO:0007669"/>
    <property type="project" value="UniProtKB-SubCell"/>
</dbReference>
<keyword evidence="2" id="KW-0576">Peroxisome</keyword>
<dbReference type="PANTHER" id="PTHR43684">
    <property type="match status" value="1"/>
</dbReference>
<dbReference type="AlphaFoldDB" id="A0A6J6AKU2"/>
<name>A0A6J6AKU2_9ZZZZ</name>
<dbReference type="GO" id="GO:0004165">
    <property type="term" value="F:delta(3)-delta(2)-enoyl-CoA isomerase activity"/>
    <property type="evidence" value="ECO:0007669"/>
    <property type="project" value="UniProtKB-ARBA"/>
</dbReference>
<dbReference type="EMBL" id="CAEUNJ010000016">
    <property type="protein sequence ID" value="CAB4370951.1"/>
    <property type="molecule type" value="Genomic_DNA"/>
</dbReference>
<dbReference type="InterPro" id="IPR001753">
    <property type="entry name" value="Enoyl-CoA_hydra/iso"/>
</dbReference>
<evidence type="ECO:0000256" key="2">
    <source>
        <dbReference type="ARBA" id="ARBA00023140"/>
    </source>
</evidence>